<protein>
    <recommendedName>
        <fullName evidence="11">Integrase catalytic domain-containing protein</fullName>
    </recommendedName>
</protein>
<dbReference type="OrthoDB" id="8962596at2759"/>
<dbReference type="Gene3D" id="3.10.10.10">
    <property type="entry name" value="HIV Type 1 Reverse Transcriptase, subunit A, domain 1"/>
    <property type="match status" value="1"/>
</dbReference>
<dbReference type="InterPro" id="IPR043502">
    <property type="entry name" value="DNA/RNA_pol_sf"/>
</dbReference>
<evidence type="ECO:0000256" key="6">
    <source>
        <dbReference type="ARBA" id="ARBA00022918"/>
    </source>
</evidence>
<keyword evidence="4" id="KW-0255">Endonuclease</keyword>
<dbReference type="InterPro" id="IPR000477">
    <property type="entry name" value="RT_dom"/>
</dbReference>
<name>A0A6J8DAL7_MYTCO</name>
<dbReference type="PROSITE" id="PS50994">
    <property type="entry name" value="INTEGRASE"/>
    <property type="match status" value="1"/>
</dbReference>
<dbReference type="InterPro" id="IPR012337">
    <property type="entry name" value="RNaseH-like_sf"/>
</dbReference>
<keyword evidence="2" id="KW-0548">Nucleotidyltransferase</keyword>
<dbReference type="InterPro" id="IPR050951">
    <property type="entry name" value="Retrovirus_Pol_polyprotein"/>
</dbReference>
<dbReference type="Pfam" id="PF13650">
    <property type="entry name" value="Asp_protease_2"/>
    <property type="match status" value="1"/>
</dbReference>
<dbReference type="GO" id="GO:0006508">
    <property type="term" value="P:proteolysis"/>
    <property type="evidence" value="ECO:0007669"/>
    <property type="project" value="InterPro"/>
</dbReference>
<dbReference type="InterPro" id="IPR021109">
    <property type="entry name" value="Peptidase_aspartic_dom_sf"/>
</dbReference>
<dbReference type="Pfam" id="PF00665">
    <property type="entry name" value="rve"/>
    <property type="match status" value="1"/>
</dbReference>
<evidence type="ECO:0000256" key="4">
    <source>
        <dbReference type="ARBA" id="ARBA00022759"/>
    </source>
</evidence>
<dbReference type="GO" id="GO:0004519">
    <property type="term" value="F:endonuclease activity"/>
    <property type="evidence" value="ECO:0007669"/>
    <property type="project" value="UniProtKB-KW"/>
</dbReference>
<dbReference type="PANTHER" id="PTHR37984:SF5">
    <property type="entry name" value="PROTEIN NYNRIN-LIKE"/>
    <property type="match status" value="1"/>
</dbReference>
<organism evidence="9 10">
    <name type="scientific">Mytilus coruscus</name>
    <name type="common">Sea mussel</name>
    <dbReference type="NCBI Taxonomy" id="42192"/>
    <lineage>
        <taxon>Eukaryota</taxon>
        <taxon>Metazoa</taxon>
        <taxon>Spiralia</taxon>
        <taxon>Lophotrochozoa</taxon>
        <taxon>Mollusca</taxon>
        <taxon>Bivalvia</taxon>
        <taxon>Autobranchia</taxon>
        <taxon>Pteriomorphia</taxon>
        <taxon>Mytilida</taxon>
        <taxon>Mytiloidea</taxon>
        <taxon>Mytilidae</taxon>
        <taxon>Mytilinae</taxon>
        <taxon>Mytilus</taxon>
    </lineage>
</organism>
<dbReference type="Pfam" id="PF00078">
    <property type="entry name" value="RVT_1"/>
    <property type="match status" value="1"/>
</dbReference>
<dbReference type="Gene3D" id="3.30.420.10">
    <property type="entry name" value="Ribonuclease H-like superfamily/Ribonuclease H"/>
    <property type="match status" value="1"/>
</dbReference>
<keyword evidence="6" id="KW-0695">RNA-directed DNA polymerase</keyword>
<dbReference type="InterPro" id="IPR043128">
    <property type="entry name" value="Rev_trsase/Diguanyl_cyclase"/>
</dbReference>
<dbReference type="InterPro" id="IPR001969">
    <property type="entry name" value="Aspartic_peptidase_AS"/>
</dbReference>
<evidence type="ECO:0000259" key="7">
    <source>
        <dbReference type="PROSITE" id="PS50175"/>
    </source>
</evidence>
<dbReference type="InterPro" id="IPR001995">
    <property type="entry name" value="Peptidase_A2_cat"/>
</dbReference>
<dbReference type="EMBL" id="CACVKT020006919">
    <property type="protein sequence ID" value="CAC5404130.1"/>
    <property type="molecule type" value="Genomic_DNA"/>
</dbReference>
<dbReference type="Proteomes" id="UP000507470">
    <property type="component" value="Unassembled WGS sequence"/>
</dbReference>
<feature type="domain" description="Integrase catalytic" evidence="8">
    <location>
        <begin position="397"/>
        <end position="482"/>
    </location>
</feature>
<dbReference type="SUPFAM" id="SSF53098">
    <property type="entry name" value="Ribonuclease H-like"/>
    <property type="match status" value="1"/>
</dbReference>
<evidence type="ECO:0000256" key="3">
    <source>
        <dbReference type="ARBA" id="ARBA00022722"/>
    </source>
</evidence>
<keyword evidence="5" id="KW-0378">Hydrolase</keyword>
<keyword evidence="3" id="KW-0540">Nuclease</keyword>
<proteinExistence type="predicted"/>
<feature type="domain" description="Peptidase A2" evidence="7">
    <location>
        <begin position="17"/>
        <end position="58"/>
    </location>
</feature>
<dbReference type="AlphaFoldDB" id="A0A6J8DAL7"/>
<dbReference type="GO" id="GO:0003676">
    <property type="term" value="F:nucleic acid binding"/>
    <property type="evidence" value="ECO:0007669"/>
    <property type="project" value="InterPro"/>
</dbReference>
<dbReference type="GO" id="GO:0015074">
    <property type="term" value="P:DNA integration"/>
    <property type="evidence" value="ECO:0007669"/>
    <property type="project" value="InterPro"/>
</dbReference>
<keyword evidence="10" id="KW-1185">Reference proteome</keyword>
<dbReference type="GO" id="GO:0004190">
    <property type="term" value="F:aspartic-type endopeptidase activity"/>
    <property type="evidence" value="ECO:0007669"/>
    <property type="project" value="InterPro"/>
</dbReference>
<evidence type="ECO:0000259" key="8">
    <source>
        <dbReference type="PROSITE" id="PS50994"/>
    </source>
</evidence>
<evidence type="ECO:0000313" key="10">
    <source>
        <dbReference type="Proteomes" id="UP000507470"/>
    </source>
</evidence>
<dbReference type="PROSITE" id="PS50175">
    <property type="entry name" value="ASP_PROT_RETROV"/>
    <property type="match status" value="1"/>
</dbReference>
<gene>
    <name evidence="9" type="ORF">MCOR_37952</name>
</gene>
<dbReference type="GO" id="GO:0003964">
    <property type="term" value="F:RNA-directed DNA polymerase activity"/>
    <property type="evidence" value="ECO:0007669"/>
    <property type="project" value="UniProtKB-KW"/>
</dbReference>
<dbReference type="InterPro" id="IPR001584">
    <property type="entry name" value="Integrase_cat-core"/>
</dbReference>
<dbReference type="SUPFAM" id="SSF50630">
    <property type="entry name" value="Acid proteases"/>
    <property type="match status" value="1"/>
</dbReference>
<evidence type="ECO:0000256" key="5">
    <source>
        <dbReference type="ARBA" id="ARBA00022801"/>
    </source>
</evidence>
<sequence length="482" mass="53973">MTDEGLFVLAGIFDKTINMMLDTGASVTILSKKFFETLDISLRKGTIPVKQKLVSATGEPVSSVGRITLFEDLVLPPSSETIVSANILDPLIKGKTAIVEPSEHFTNTNGLLLATLFVNTSNSKIPLKILNMNDPECVIHKDTVTAFIEPIADIIEPDMCNVNKIVTDNETGTRYKNCDLPEHIRPVFKTSIKELNKQQQIEFKNLLIKHEDSFSKSTADIGRTDLVDHTINTGDAPPIRQRPRRIPLAKMEAAEAEIKRMAKDGLIEPSTSPWNSPVVMIRKSDLSWRFCLDYRILNNITVKQSQFLPRIDDTLDALSQNKWFSTLDLKSGYHQLNLANEDRPKTAFSLPGEDSGSLLSYHSGYRKDVEQWCKCCNICTSRKPPSKKPKAPLQQYNVGAPFERIGIDILGPLPKSTRGNKFVLVIGDYFTKWMEAIPIQDMEATTVANKLIERIVTIFGVPMEIHSDRGSNFESNVFAEMC</sequence>
<dbReference type="PROSITE" id="PS00141">
    <property type="entry name" value="ASP_PROTEASE"/>
    <property type="match status" value="1"/>
</dbReference>
<accession>A0A6J8DAL7</accession>
<dbReference type="CDD" id="cd01647">
    <property type="entry name" value="RT_LTR"/>
    <property type="match status" value="1"/>
</dbReference>
<keyword evidence="1" id="KW-0808">Transferase</keyword>
<dbReference type="PANTHER" id="PTHR37984">
    <property type="entry name" value="PROTEIN CBG26694"/>
    <property type="match status" value="1"/>
</dbReference>
<evidence type="ECO:0000256" key="2">
    <source>
        <dbReference type="ARBA" id="ARBA00022695"/>
    </source>
</evidence>
<dbReference type="InterPro" id="IPR036397">
    <property type="entry name" value="RNaseH_sf"/>
</dbReference>
<dbReference type="Gene3D" id="2.40.70.10">
    <property type="entry name" value="Acid Proteases"/>
    <property type="match status" value="1"/>
</dbReference>
<dbReference type="SUPFAM" id="SSF56672">
    <property type="entry name" value="DNA/RNA polymerases"/>
    <property type="match status" value="1"/>
</dbReference>
<dbReference type="Gene3D" id="3.30.70.270">
    <property type="match status" value="1"/>
</dbReference>
<reference evidence="9 10" key="1">
    <citation type="submission" date="2020-06" db="EMBL/GenBank/DDBJ databases">
        <authorList>
            <person name="Li R."/>
            <person name="Bekaert M."/>
        </authorList>
    </citation>
    <scope>NUCLEOTIDE SEQUENCE [LARGE SCALE GENOMIC DNA]</scope>
    <source>
        <strain evidence="10">wild</strain>
    </source>
</reference>
<evidence type="ECO:0008006" key="11">
    <source>
        <dbReference type="Google" id="ProtNLM"/>
    </source>
</evidence>
<evidence type="ECO:0000313" key="9">
    <source>
        <dbReference type="EMBL" id="CAC5404130.1"/>
    </source>
</evidence>
<evidence type="ECO:0000256" key="1">
    <source>
        <dbReference type="ARBA" id="ARBA00022679"/>
    </source>
</evidence>